<name>B3RMP0_TRIAD</name>
<dbReference type="PANTHER" id="PTHR45987">
    <property type="entry name" value="39S RIBOSOMAL PROTEIN L12"/>
    <property type="match status" value="1"/>
</dbReference>
<dbReference type="GO" id="GO:0006412">
    <property type="term" value="P:translation"/>
    <property type="evidence" value="ECO:0000318"/>
    <property type="project" value="GO_Central"/>
</dbReference>
<dbReference type="EMBL" id="DS985242">
    <property type="protein sequence ID" value="EDV27307.1"/>
    <property type="molecule type" value="Genomic_DNA"/>
</dbReference>
<keyword evidence="7" id="KW-1185">Reference proteome</keyword>
<dbReference type="InParanoid" id="B3RMP0"/>
<gene>
    <name evidence="6" type="ORF">TRIADDRAFT_20666</name>
</gene>
<dbReference type="NCBIfam" id="TIGR00855">
    <property type="entry name" value="L12"/>
    <property type="match status" value="1"/>
</dbReference>
<sequence>QTMPKPSADDQPKEYPEKIVNIVDNISQLTILEVADLNELLKARLNISDAPMAMAAMPQAAPAASQEPAEEEEVQTEFTVKLMKFDDASKVKLIKEIKALVDGMNLVQAKKFVESTPQVIKKNISKEEAEQLKKTLETAGGSIVIE</sequence>
<evidence type="ECO:0000313" key="6">
    <source>
        <dbReference type="EMBL" id="EDV27307.1"/>
    </source>
</evidence>
<dbReference type="FunFam" id="3.30.1390.10:FF:000001">
    <property type="entry name" value="50S ribosomal protein L7/L12"/>
    <property type="match status" value="1"/>
</dbReference>
<dbReference type="OMA" id="LEDKWGV"/>
<dbReference type="SUPFAM" id="SSF48300">
    <property type="entry name" value="Ribosomal protein L7/12, oligomerisation (N-terminal) domain"/>
    <property type="match status" value="1"/>
</dbReference>
<keyword evidence="2" id="KW-0689">Ribosomal protein</keyword>
<dbReference type="CDD" id="cd00387">
    <property type="entry name" value="Ribosomal_L7_L12"/>
    <property type="match status" value="1"/>
</dbReference>
<dbReference type="SUPFAM" id="SSF54736">
    <property type="entry name" value="ClpS-like"/>
    <property type="match status" value="1"/>
</dbReference>
<dbReference type="GO" id="GO:0005762">
    <property type="term" value="C:mitochondrial large ribosomal subunit"/>
    <property type="evidence" value="ECO:0000318"/>
    <property type="project" value="GO_Central"/>
</dbReference>
<protein>
    <recommendedName>
        <fullName evidence="8">39S ribosomal protein L12, mitochondrial</fullName>
    </recommendedName>
</protein>
<reference evidence="6 7" key="1">
    <citation type="journal article" date="2008" name="Nature">
        <title>The Trichoplax genome and the nature of placozoans.</title>
        <authorList>
            <person name="Srivastava M."/>
            <person name="Begovic E."/>
            <person name="Chapman J."/>
            <person name="Putnam N.H."/>
            <person name="Hellsten U."/>
            <person name="Kawashima T."/>
            <person name="Kuo A."/>
            <person name="Mitros T."/>
            <person name="Salamov A."/>
            <person name="Carpenter M.L."/>
            <person name="Signorovitch A.Y."/>
            <person name="Moreno M.A."/>
            <person name="Kamm K."/>
            <person name="Grimwood J."/>
            <person name="Schmutz J."/>
            <person name="Shapiro H."/>
            <person name="Grigoriev I.V."/>
            <person name="Buss L.W."/>
            <person name="Schierwater B."/>
            <person name="Dellaporta S.L."/>
            <person name="Rokhsar D.S."/>
        </authorList>
    </citation>
    <scope>NUCLEOTIDE SEQUENCE [LARGE SCALE GENOMIC DNA]</scope>
    <source>
        <strain evidence="6 7">Grell-BS-1999</strain>
    </source>
</reference>
<dbReference type="RefSeq" id="XP_002109141.1">
    <property type="nucleotide sequence ID" value="XM_002109105.1"/>
</dbReference>
<keyword evidence="3" id="KW-0687">Ribonucleoprotein</keyword>
<evidence type="ECO:0000256" key="2">
    <source>
        <dbReference type="ARBA" id="ARBA00022980"/>
    </source>
</evidence>
<dbReference type="PANTHER" id="PTHR45987:SF4">
    <property type="entry name" value="LARGE RIBOSOMAL SUBUNIT PROTEIN BL12M"/>
    <property type="match status" value="1"/>
</dbReference>
<proteinExistence type="inferred from homology"/>
<dbReference type="Gene3D" id="1.20.5.710">
    <property type="entry name" value="Single helix bin"/>
    <property type="match status" value="1"/>
</dbReference>
<dbReference type="HOGENOM" id="CLU_086499_0_2_1"/>
<evidence type="ECO:0008006" key="8">
    <source>
        <dbReference type="Google" id="ProtNLM"/>
    </source>
</evidence>
<dbReference type="InterPro" id="IPR036235">
    <property type="entry name" value="Ribosomal_bL12_oligo_N_sf"/>
</dbReference>
<evidence type="ECO:0000256" key="3">
    <source>
        <dbReference type="ARBA" id="ARBA00023274"/>
    </source>
</evidence>
<comment type="similarity">
    <text evidence="1">Belongs to the bacterial ribosomal protein bL12 family.</text>
</comment>
<dbReference type="STRING" id="10228.B3RMP0"/>
<evidence type="ECO:0000256" key="1">
    <source>
        <dbReference type="ARBA" id="ARBA00007197"/>
    </source>
</evidence>
<dbReference type="Pfam" id="PF16320">
    <property type="entry name" value="Ribosomal_L12_N"/>
    <property type="match status" value="1"/>
</dbReference>
<dbReference type="InterPro" id="IPR014719">
    <property type="entry name" value="Ribosomal_bL12_C/ClpS-like"/>
</dbReference>
<dbReference type="eggNOG" id="KOG1715">
    <property type="taxonomic scope" value="Eukaryota"/>
</dbReference>
<dbReference type="FunCoup" id="B3RMP0">
    <property type="interactions" value="1511"/>
</dbReference>
<dbReference type="PhylomeDB" id="B3RMP0"/>
<dbReference type="Proteomes" id="UP000009022">
    <property type="component" value="Unassembled WGS sequence"/>
</dbReference>
<dbReference type="Gene3D" id="3.30.1390.10">
    <property type="match status" value="1"/>
</dbReference>
<evidence type="ECO:0000313" key="7">
    <source>
        <dbReference type="Proteomes" id="UP000009022"/>
    </source>
</evidence>
<dbReference type="AlphaFoldDB" id="B3RMP0"/>
<evidence type="ECO:0000259" key="5">
    <source>
        <dbReference type="Pfam" id="PF16320"/>
    </source>
</evidence>
<feature type="domain" description="Large ribosomal subunit protein bL12 oligomerization" evidence="5">
    <location>
        <begin position="18"/>
        <end position="64"/>
    </location>
</feature>
<feature type="domain" description="Large ribosomal subunit protein bL12 C-terminal" evidence="4">
    <location>
        <begin position="78"/>
        <end position="145"/>
    </location>
</feature>
<dbReference type="InterPro" id="IPR013823">
    <property type="entry name" value="Ribosomal_bL12_C"/>
</dbReference>
<evidence type="ECO:0000259" key="4">
    <source>
        <dbReference type="Pfam" id="PF00542"/>
    </source>
</evidence>
<dbReference type="GO" id="GO:0003735">
    <property type="term" value="F:structural constituent of ribosome"/>
    <property type="evidence" value="ECO:0000318"/>
    <property type="project" value="GO_Central"/>
</dbReference>
<dbReference type="Pfam" id="PF00542">
    <property type="entry name" value="Ribosomal_L12"/>
    <property type="match status" value="1"/>
</dbReference>
<dbReference type="KEGG" id="tad:TRIADDRAFT_20666"/>
<dbReference type="HAMAP" id="MF_00368">
    <property type="entry name" value="Ribosomal_bL12"/>
    <property type="match status" value="1"/>
</dbReference>
<feature type="non-terminal residue" evidence="6">
    <location>
        <position position="1"/>
    </location>
</feature>
<dbReference type="CTD" id="6750934"/>
<dbReference type="OrthoDB" id="250175at2759"/>
<dbReference type="GO" id="GO:0003729">
    <property type="term" value="F:mRNA binding"/>
    <property type="evidence" value="ECO:0000318"/>
    <property type="project" value="GO_Central"/>
</dbReference>
<dbReference type="GeneID" id="6750934"/>
<accession>B3RMP0</accession>
<dbReference type="InterPro" id="IPR000206">
    <property type="entry name" value="Ribosomal_bL12"/>
</dbReference>
<dbReference type="InterPro" id="IPR008932">
    <property type="entry name" value="Ribosomal_bL12_oligo"/>
</dbReference>
<organism evidence="6 7">
    <name type="scientific">Trichoplax adhaerens</name>
    <name type="common">Trichoplax reptans</name>
    <dbReference type="NCBI Taxonomy" id="10228"/>
    <lineage>
        <taxon>Eukaryota</taxon>
        <taxon>Metazoa</taxon>
        <taxon>Placozoa</taxon>
        <taxon>Uniplacotomia</taxon>
        <taxon>Trichoplacea</taxon>
        <taxon>Trichoplacidae</taxon>
        <taxon>Trichoplax</taxon>
    </lineage>
</organism>